<dbReference type="Proteomes" id="UP001430804">
    <property type="component" value="Unassembled WGS sequence"/>
</dbReference>
<evidence type="ECO:0000313" key="3">
    <source>
        <dbReference type="Proteomes" id="UP001430804"/>
    </source>
</evidence>
<protein>
    <submittedName>
        <fullName evidence="2">Nuclear transport factor 2 family protein</fullName>
    </submittedName>
</protein>
<feature type="domain" description="SnoaL-like" evidence="1">
    <location>
        <begin position="12"/>
        <end position="116"/>
    </location>
</feature>
<dbReference type="InterPro" id="IPR037401">
    <property type="entry name" value="SnoaL-like"/>
</dbReference>
<accession>A0ABS6WJD8</accession>
<dbReference type="Pfam" id="PF12680">
    <property type="entry name" value="SnoaL_2"/>
    <property type="match status" value="1"/>
</dbReference>
<gene>
    <name evidence="2" type="ORF">KY465_02065</name>
</gene>
<organism evidence="2 3">
    <name type="scientific">Pseudohoeflea coraliihabitans</name>
    <dbReference type="NCBI Taxonomy" id="2860393"/>
    <lineage>
        <taxon>Bacteria</taxon>
        <taxon>Pseudomonadati</taxon>
        <taxon>Pseudomonadota</taxon>
        <taxon>Alphaproteobacteria</taxon>
        <taxon>Hyphomicrobiales</taxon>
        <taxon>Rhizobiaceae</taxon>
        <taxon>Pseudohoeflea</taxon>
    </lineage>
</organism>
<evidence type="ECO:0000259" key="1">
    <source>
        <dbReference type="Pfam" id="PF12680"/>
    </source>
</evidence>
<reference evidence="2" key="1">
    <citation type="submission" date="2021-07" db="EMBL/GenBank/DDBJ databases">
        <title>Pseudohoeflea marina sp. nov. a polyhydroxyalcanoate-producing bacterium.</title>
        <authorList>
            <person name="Zheng W."/>
            <person name="Yu S."/>
            <person name="Huang Y."/>
        </authorList>
    </citation>
    <scope>NUCLEOTIDE SEQUENCE</scope>
    <source>
        <strain evidence="2">DP4N28-3</strain>
    </source>
</reference>
<dbReference type="EMBL" id="JAHWQX010000001">
    <property type="protein sequence ID" value="MBW3096058.1"/>
    <property type="molecule type" value="Genomic_DNA"/>
</dbReference>
<proteinExistence type="predicted"/>
<evidence type="ECO:0000313" key="2">
    <source>
        <dbReference type="EMBL" id="MBW3096058.1"/>
    </source>
</evidence>
<dbReference type="RefSeq" id="WP_219157922.1">
    <property type="nucleotide sequence ID" value="NZ_JAHWQX010000001.1"/>
</dbReference>
<keyword evidence="3" id="KW-1185">Reference proteome</keyword>
<comment type="caution">
    <text evidence="2">The sequence shown here is derived from an EMBL/GenBank/DDBJ whole genome shotgun (WGS) entry which is preliminary data.</text>
</comment>
<name>A0ABS6WJD8_9HYPH</name>
<sequence length="138" mass="15374">MTMPDVTIDLISRFLAAYSARNIDDMLDCFGEDAALDITNSERVIGRRQIRFALAERLKQFEERVGDIVIMTTENGSRAAAEFTLRGRYRSDADELPPASGQDYALAAGVFCEAEDAGLSRLSLRFNPVELRRQVSGH</sequence>